<dbReference type="InterPro" id="IPR023753">
    <property type="entry name" value="FAD/NAD-binding_dom"/>
</dbReference>
<dbReference type="Pfam" id="PF07992">
    <property type="entry name" value="Pyr_redox_2"/>
    <property type="match status" value="1"/>
</dbReference>
<keyword evidence="8 9" id="KW-0676">Redox-active center</keyword>
<dbReference type="RefSeq" id="WP_256132115.1">
    <property type="nucleotide sequence ID" value="NZ_JANFXK010000009.1"/>
</dbReference>
<dbReference type="Gene3D" id="3.30.390.30">
    <property type="match status" value="1"/>
</dbReference>
<evidence type="ECO:0000256" key="3">
    <source>
        <dbReference type="ARBA" id="ARBA00022630"/>
    </source>
</evidence>
<protein>
    <submittedName>
        <fullName evidence="12">FAD-dependent oxidoreductase</fullName>
    </submittedName>
</protein>
<name>A0ABT1RP08_9FIRM</name>
<comment type="cofactor">
    <cofactor evidence="1">
        <name>FAD</name>
        <dbReference type="ChEBI" id="CHEBI:57692"/>
    </cofactor>
</comment>
<evidence type="ECO:0000256" key="5">
    <source>
        <dbReference type="ARBA" id="ARBA00022857"/>
    </source>
</evidence>
<dbReference type="InterPro" id="IPR012999">
    <property type="entry name" value="Pyr_OxRdtase_I_AS"/>
</dbReference>
<evidence type="ECO:0000256" key="9">
    <source>
        <dbReference type="RuleBase" id="RU003691"/>
    </source>
</evidence>
<keyword evidence="4 9" id="KW-0274">FAD</keyword>
<dbReference type="Gene3D" id="3.50.50.60">
    <property type="entry name" value="FAD/NAD(P)-binding domain"/>
    <property type="match status" value="2"/>
</dbReference>
<comment type="similarity">
    <text evidence="2 9">Belongs to the class-I pyridine nucleotide-disulfide oxidoreductase family.</text>
</comment>
<keyword evidence="6 9" id="KW-0560">Oxidoreductase</keyword>
<dbReference type="InterPro" id="IPR004099">
    <property type="entry name" value="Pyr_nucl-diS_OxRdtase_dimer"/>
</dbReference>
<feature type="domain" description="FAD/NAD(P)-binding" evidence="11">
    <location>
        <begin position="4"/>
        <end position="319"/>
    </location>
</feature>
<evidence type="ECO:0000256" key="2">
    <source>
        <dbReference type="ARBA" id="ARBA00007532"/>
    </source>
</evidence>
<dbReference type="SUPFAM" id="SSF51905">
    <property type="entry name" value="FAD/NAD(P)-binding domain"/>
    <property type="match status" value="1"/>
</dbReference>
<dbReference type="PROSITE" id="PS00076">
    <property type="entry name" value="PYRIDINE_REDOX_1"/>
    <property type="match status" value="1"/>
</dbReference>
<keyword evidence="13" id="KW-1185">Reference proteome</keyword>
<dbReference type="Pfam" id="PF02852">
    <property type="entry name" value="Pyr_redox_dim"/>
    <property type="match status" value="1"/>
</dbReference>
<evidence type="ECO:0000259" key="11">
    <source>
        <dbReference type="Pfam" id="PF07992"/>
    </source>
</evidence>
<evidence type="ECO:0000313" key="12">
    <source>
        <dbReference type="EMBL" id="MCQ4636925.1"/>
    </source>
</evidence>
<evidence type="ECO:0000313" key="13">
    <source>
        <dbReference type="Proteomes" id="UP001524502"/>
    </source>
</evidence>
<keyword evidence="7" id="KW-1015">Disulfide bond</keyword>
<dbReference type="PANTHER" id="PTHR43014:SF4">
    <property type="entry name" value="PYRIDINE NUCLEOTIDE-DISULFIDE OXIDOREDUCTASE RCLA-RELATED"/>
    <property type="match status" value="1"/>
</dbReference>
<proteinExistence type="inferred from homology"/>
<comment type="caution">
    <text evidence="12">The sequence shown here is derived from an EMBL/GenBank/DDBJ whole genome shotgun (WGS) entry which is preliminary data.</text>
</comment>
<evidence type="ECO:0000256" key="1">
    <source>
        <dbReference type="ARBA" id="ARBA00001974"/>
    </source>
</evidence>
<reference evidence="12 13" key="1">
    <citation type="submission" date="2022-06" db="EMBL/GenBank/DDBJ databases">
        <title>Isolation of gut microbiota from human fecal samples.</title>
        <authorList>
            <person name="Pamer E.G."/>
            <person name="Barat B."/>
            <person name="Waligurski E."/>
            <person name="Medina S."/>
            <person name="Paddock L."/>
            <person name="Mostad J."/>
        </authorList>
    </citation>
    <scope>NUCLEOTIDE SEQUENCE [LARGE SCALE GENOMIC DNA]</scope>
    <source>
        <strain evidence="12 13">SL.3.17</strain>
    </source>
</reference>
<accession>A0ABT1RP08</accession>
<keyword evidence="3 9" id="KW-0285">Flavoprotein</keyword>
<dbReference type="PRINTS" id="PR00368">
    <property type="entry name" value="FADPNR"/>
</dbReference>
<sequence length="456" mass="49487">MKKYDAVIIGFGKGGKTLAGDLAGQGKKVALIEKSNKMYGGTCINVGCIPTKSLVHSAELAEAFHFDSFEEKAEFYRSSMEEKQRLVEMLRKKNYDKVNASDNATIYDGTGSFVSEHEVLIQLENGEETVYGEQIFINTGSAAFVPPIPGLSEAKRVYTSETLLDLKELPKHLIILGGGYIGLEFASFYASFGSKVTVLQMEDLFIGREDREVAEAVKTALEKKGITFIMSAGTKQISGDREAVQVEYEVGGKSETVLGDALLVATGRRPNTKELNLDKAGVETLPNGAVKTDENRRSSKSHIFAMGDVAGGLQFTYVSLDDYRVVKSALTGGSYTAENRNVPYSVFIDPPLSRVGLTEEEARAKGYKNVKTASLPAPAIPKAQVLQQPTGLLKAVIDGDTEEILGATLFCSESHEMINQIKLAMDLGASYKVLANQIFTHPTMSEALNDLFSAVK</sequence>
<evidence type="ECO:0000256" key="4">
    <source>
        <dbReference type="ARBA" id="ARBA00022827"/>
    </source>
</evidence>
<dbReference type="Proteomes" id="UP001524502">
    <property type="component" value="Unassembled WGS sequence"/>
</dbReference>
<dbReference type="PRINTS" id="PR00411">
    <property type="entry name" value="PNDRDTASEI"/>
</dbReference>
<organism evidence="12 13">
    <name type="scientific">Anaerovorax odorimutans</name>
    <dbReference type="NCBI Taxonomy" id="109327"/>
    <lineage>
        <taxon>Bacteria</taxon>
        <taxon>Bacillati</taxon>
        <taxon>Bacillota</taxon>
        <taxon>Clostridia</taxon>
        <taxon>Peptostreptococcales</taxon>
        <taxon>Anaerovoracaceae</taxon>
        <taxon>Anaerovorax</taxon>
    </lineage>
</organism>
<keyword evidence="5" id="KW-0521">NADP</keyword>
<gene>
    <name evidence="12" type="ORF">NE619_09295</name>
</gene>
<evidence type="ECO:0000256" key="6">
    <source>
        <dbReference type="ARBA" id="ARBA00023002"/>
    </source>
</evidence>
<evidence type="ECO:0000256" key="7">
    <source>
        <dbReference type="ARBA" id="ARBA00023157"/>
    </source>
</evidence>
<dbReference type="InterPro" id="IPR036188">
    <property type="entry name" value="FAD/NAD-bd_sf"/>
</dbReference>
<dbReference type="EMBL" id="JANFXK010000009">
    <property type="protein sequence ID" value="MCQ4636925.1"/>
    <property type="molecule type" value="Genomic_DNA"/>
</dbReference>
<evidence type="ECO:0000256" key="8">
    <source>
        <dbReference type="ARBA" id="ARBA00023284"/>
    </source>
</evidence>
<dbReference type="InterPro" id="IPR016156">
    <property type="entry name" value="FAD/NAD-linked_Rdtase_dimer_sf"/>
</dbReference>
<dbReference type="PIRSF" id="PIRSF000350">
    <property type="entry name" value="Mercury_reductase_MerA"/>
    <property type="match status" value="1"/>
</dbReference>
<dbReference type="InterPro" id="IPR001100">
    <property type="entry name" value="Pyr_nuc-diS_OxRdtase"/>
</dbReference>
<evidence type="ECO:0000259" key="10">
    <source>
        <dbReference type="Pfam" id="PF02852"/>
    </source>
</evidence>
<feature type="domain" description="Pyridine nucleotide-disulphide oxidoreductase dimerisation" evidence="10">
    <location>
        <begin position="342"/>
        <end position="450"/>
    </location>
</feature>
<dbReference type="PANTHER" id="PTHR43014">
    <property type="entry name" value="MERCURIC REDUCTASE"/>
    <property type="match status" value="1"/>
</dbReference>
<dbReference type="SUPFAM" id="SSF55424">
    <property type="entry name" value="FAD/NAD-linked reductases, dimerisation (C-terminal) domain"/>
    <property type="match status" value="1"/>
</dbReference>